<evidence type="ECO:0000313" key="2">
    <source>
        <dbReference type="Proteomes" id="UP001472677"/>
    </source>
</evidence>
<name>A0ABR2DP82_9ROSI</name>
<proteinExistence type="predicted"/>
<sequence>MASPSSSSSSSQDQTISAEEIKLFHSIDRAIFSRLVLNLQREPFESMHVVALLLWLERYFTRGRNLVYSIQPWPDTFVDALAEECVQCLKCINSSDEFPLGHFGNDDSVIPLIRLLTNDYVSLRFFHNYRLEIAHGVVNIVRDVCYRAFDDIMKQALYGPSPMIRPILPSIKQNLGRFRGFDADDVSSIRKSMNNEMEDLWKRIHNICINNSSEEVEDKKKEEVEADDRTIFLTFSKGYLVSEEEVRNFFSRRFGEIFEGIEMQEVQEGEQPLYAKLVLVSASTLDLVLNGKPKAKFSINGKHVWARKFVRKNHKSPPPK</sequence>
<dbReference type="PANTHER" id="PTHR33527">
    <property type="entry name" value="OS07G0274300 PROTEIN"/>
    <property type="match status" value="1"/>
</dbReference>
<reference evidence="1 2" key="1">
    <citation type="journal article" date="2024" name="G3 (Bethesda)">
        <title>Genome assembly of Hibiscus sabdariffa L. provides insights into metabolisms of medicinal natural products.</title>
        <authorList>
            <person name="Kim T."/>
        </authorList>
    </citation>
    <scope>NUCLEOTIDE SEQUENCE [LARGE SCALE GENOMIC DNA]</scope>
    <source>
        <strain evidence="1">TK-2024</strain>
        <tissue evidence="1">Old leaves</tissue>
    </source>
</reference>
<accession>A0ABR2DP82</accession>
<comment type="caution">
    <text evidence="1">The sequence shown here is derived from an EMBL/GenBank/DDBJ whole genome shotgun (WGS) entry which is preliminary data.</text>
</comment>
<protein>
    <submittedName>
        <fullName evidence="1">Uncharacterized protein</fullName>
    </submittedName>
</protein>
<gene>
    <name evidence="1" type="ORF">V6N12_014812</name>
</gene>
<evidence type="ECO:0000313" key="1">
    <source>
        <dbReference type="EMBL" id="KAK8542209.1"/>
    </source>
</evidence>
<dbReference type="Proteomes" id="UP001472677">
    <property type="component" value="Unassembled WGS sequence"/>
</dbReference>
<dbReference type="PANTHER" id="PTHR33527:SF28">
    <property type="entry name" value="GB|AAD43168.1"/>
    <property type="match status" value="1"/>
</dbReference>
<dbReference type="EMBL" id="JBBPBM010000024">
    <property type="protein sequence ID" value="KAK8542209.1"/>
    <property type="molecule type" value="Genomic_DNA"/>
</dbReference>
<organism evidence="1 2">
    <name type="scientific">Hibiscus sabdariffa</name>
    <name type="common">roselle</name>
    <dbReference type="NCBI Taxonomy" id="183260"/>
    <lineage>
        <taxon>Eukaryota</taxon>
        <taxon>Viridiplantae</taxon>
        <taxon>Streptophyta</taxon>
        <taxon>Embryophyta</taxon>
        <taxon>Tracheophyta</taxon>
        <taxon>Spermatophyta</taxon>
        <taxon>Magnoliopsida</taxon>
        <taxon>eudicotyledons</taxon>
        <taxon>Gunneridae</taxon>
        <taxon>Pentapetalae</taxon>
        <taxon>rosids</taxon>
        <taxon>malvids</taxon>
        <taxon>Malvales</taxon>
        <taxon>Malvaceae</taxon>
        <taxon>Malvoideae</taxon>
        <taxon>Hibiscus</taxon>
    </lineage>
</organism>
<keyword evidence="2" id="KW-1185">Reference proteome</keyword>